<keyword evidence="1" id="KW-0547">Nucleotide-binding</keyword>
<feature type="compositionally biased region" description="Basic and acidic residues" evidence="4">
    <location>
        <begin position="394"/>
        <end position="405"/>
    </location>
</feature>
<dbReference type="SUPFAM" id="SSF50891">
    <property type="entry name" value="Cyclophilin-like"/>
    <property type="match status" value="1"/>
</dbReference>
<accession>A0A2K2UBR8</accession>
<evidence type="ECO:0000256" key="2">
    <source>
        <dbReference type="ARBA" id="ARBA00022801"/>
    </source>
</evidence>
<organism evidence="6 7">
    <name type="scientific">Enteroscipio rubneri</name>
    <dbReference type="NCBI Taxonomy" id="2070686"/>
    <lineage>
        <taxon>Bacteria</taxon>
        <taxon>Bacillati</taxon>
        <taxon>Actinomycetota</taxon>
        <taxon>Coriobacteriia</taxon>
        <taxon>Eggerthellales</taxon>
        <taxon>Eggerthellaceae</taxon>
        <taxon>Enteroscipio</taxon>
    </lineage>
</organism>
<feature type="domain" description="Carboxyltransferase" evidence="5">
    <location>
        <begin position="24"/>
        <end position="310"/>
    </location>
</feature>
<evidence type="ECO:0000256" key="1">
    <source>
        <dbReference type="ARBA" id="ARBA00022741"/>
    </source>
</evidence>
<name>A0A2K2UBR8_9ACTN</name>
<reference evidence="7" key="1">
    <citation type="submission" date="2018-01" db="EMBL/GenBank/DDBJ databases">
        <title>Rubneribacter badeniensis gen. nov., sp. nov., and Colonibacter rubneri, gen. nov., sp. nov., WGS of new members of the Eggerthellaceae.</title>
        <authorList>
            <person name="Danylec N."/>
            <person name="Stoll D.A."/>
            <person name="Doetsch A."/>
            <person name="Kulling S.E."/>
            <person name="Huch M."/>
        </authorList>
    </citation>
    <scope>NUCLEOTIDE SEQUENCE [LARGE SCALE GENOMIC DNA]</scope>
    <source>
        <strain evidence="7">ResAG-96</strain>
    </source>
</reference>
<comment type="caution">
    <text evidence="6">The sequence shown here is derived from an EMBL/GenBank/DDBJ whole genome shotgun (WGS) entry which is preliminary data.</text>
</comment>
<keyword evidence="3" id="KW-0067">ATP-binding</keyword>
<dbReference type="InterPro" id="IPR052708">
    <property type="entry name" value="PxpC"/>
</dbReference>
<gene>
    <name evidence="6" type="ORF">C2L71_06705</name>
</gene>
<evidence type="ECO:0000259" key="5">
    <source>
        <dbReference type="SMART" id="SM00797"/>
    </source>
</evidence>
<evidence type="ECO:0000313" key="7">
    <source>
        <dbReference type="Proteomes" id="UP000236197"/>
    </source>
</evidence>
<evidence type="ECO:0000256" key="3">
    <source>
        <dbReference type="ARBA" id="ARBA00022840"/>
    </source>
</evidence>
<dbReference type="Proteomes" id="UP000236197">
    <property type="component" value="Unassembled WGS sequence"/>
</dbReference>
<dbReference type="Pfam" id="PF02626">
    <property type="entry name" value="CT_A_B"/>
    <property type="match status" value="1"/>
</dbReference>
<dbReference type="OrthoDB" id="9768696at2"/>
<dbReference type="RefSeq" id="WP_103265009.1">
    <property type="nucleotide sequence ID" value="NZ_CABMLE010000006.1"/>
</dbReference>
<dbReference type="Gene3D" id="2.40.100.10">
    <property type="entry name" value="Cyclophilin-like"/>
    <property type="match status" value="1"/>
</dbReference>
<evidence type="ECO:0000256" key="4">
    <source>
        <dbReference type="SAM" id="MobiDB-lite"/>
    </source>
</evidence>
<feature type="compositionally biased region" description="Low complexity" evidence="4">
    <location>
        <begin position="384"/>
        <end position="393"/>
    </location>
</feature>
<dbReference type="InterPro" id="IPR003778">
    <property type="entry name" value="CT_A_B"/>
</dbReference>
<dbReference type="GO" id="GO:0005524">
    <property type="term" value="F:ATP binding"/>
    <property type="evidence" value="ECO:0007669"/>
    <property type="project" value="UniProtKB-KW"/>
</dbReference>
<dbReference type="NCBIfam" id="TIGR00724">
    <property type="entry name" value="urea_amlyse_rel"/>
    <property type="match status" value="1"/>
</dbReference>
<dbReference type="SMART" id="SM00797">
    <property type="entry name" value="AHS2"/>
    <property type="match status" value="1"/>
</dbReference>
<dbReference type="InterPro" id="IPR029000">
    <property type="entry name" value="Cyclophilin-like_dom_sf"/>
</dbReference>
<keyword evidence="7" id="KW-1185">Reference proteome</keyword>
<evidence type="ECO:0000313" key="6">
    <source>
        <dbReference type="EMBL" id="PNV67724.1"/>
    </source>
</evidence>
<keyword evidence="2" id="KW-0378">Hydrolase</keyword>
<dbReference type="PANTHER" id="PTHR43309">
    <property type="entry name" value="5-OXOPROLINASE SUBUNIT C"/>
    <property type="match status" value="1"/>
</dbReference>
<dbReference type="GO" id="GO:0016787">
    <property type="term" value="F:hydrolase activity"/>
    <property type="evidence" value="ECO:0007669"/>
    <property type="project" value="UniProtKB-KW"/>
</dbReference>
<proteinExistence type="predicted"/>
<dbReference type="EMBL" id="PPEK01000006">
    <property type="protein sequence ID" value="PNV67724.1"/>
    <property type="molecule type" value="Genomic_DNA"/>
</dbReference>
<dbReference type="PANTHER" id="PTHR43309:SF5">
    <property type="entry name" value="5-OXOPROLINASE SUBUNIT C"/>
    <property type="match status" value="1"/>
</dbReference>
<sequence>MGLVVKKAGVVTTVQDKGRFGYQGSGFSTNGVMDHRAFTIANLLVENDPDAPVVEFALAGPTVRFTTNTCIAITGGDFSPTLDGEPVPLYTAIMVHRGSILRFKASKTGCYGYLAIAGGSVRVPEVMGSRSTNLKCELGGFRGRALVVGDYLPFATKSIDFLPNLGSHRIDGDNAFYGFEEDEVTVRVIPGPQEHMFTDAGIQTFYGRTYTTTTKSDRMGYRLDGPEIETKRGSDIISDGIAFGAVQVPSHGRPIIMLADRQTTGGYAKIGTIATVDIPKLVQRPPGSTVRFERISVQDAQALLREEARRFDMLALKVRRPSADGISPRRTARRLTPILEKQAERTQADTLWIDRANRAERVGNRNLLTGTPIATDKQPTAKGSAPAASAPAGPREEGAPVEERSTPNAASAHEDGNNTA</sequence>
<dbReference type="AlphaFoldDB" id="A0A2K2UBR8"/>
<protein>
    <submittedName>
        <fullName evidence="6">KipI antagonist</fullName>
    </submittedName>
</protein>
<feature type="region of interest" description="Disordered" evidence="4">
    <location>
        <begin position="363"/>
        <end position="420"/>
    </location>
</feature>